<dbReference type="EMBL" id="JZXC01000002">
    <property type="protein sequence ID" value="KKA09495.1"/>
    <property type="molecule type" value="Genomic_DNA"/>
</dbReference>
<dbReference type="AlphaFoldDB" id="A0A0F4XUK3"/>
<evidence type="ECO:0000313" key="3">
    <source>
        <dbReference type="Proteomes" id="UP000033662"/>
    </source>
</evidence>
<dbReference type="OrthoDB" id="9795565at2"/>
<name>A0A0F4XUK3_9PSED</name>
<dbReference type="Pfam" id="PF13166">
    <property type="entry name" value="AAA_13"/>
    <property type="match status" value="1"/>
</dbReference>
<dbReference type="Gene3D" id="3.40.50.300">
    <property type="entry name" value="P-loop containing nucleotide triphosphate hydrolases"/>
    <property type="match status" value="1"/>
</dbReference>
<accession>A0A0F4XUK3</accession>
<gene>
    <name evidence="2" type="ORF">VP02_02970</name>
</gene>
<dbReference type="PATRIC" id="fig|132476.4.peg.2232"/>
<evidence type="ECO:0000313" key="2">
    <source>
        <dbReference type="EMBL" id="KKA09495.1"/>
    </source>
</evidence>
<proteinExistence type="predicted"/>
<dbReference type="Proteomes" id="UP000033662">
    <property type="component" value="Unassembled WGS sequence"/>
</dbReference>
<protein>
    <recommendedName>
        <fullName evidence="1">Protein CR006 P-loop domain-containing protein</fullName>
    </recommendedName>
</protein>
<dbReference type="PANTHER" id="PTHR32182">
    <property type="entry name" value="DNA REPLICATION AND REPAIR PROTEIN RECF"/>
    <property type="match status" value="1"/>
</dbReference>
<dbReference type="InterPro" id="IPR026866">
    <property type="entry name" value="CR006_AAA"/>
</dbReference>
<sequence length="761" mass="84230">MLERIEWIRGIGLLHDVDGKALKLSKMQLIYADNGRGKSTLASVLRSVADGDPSPLVDRKTIDGSIAPDVCLAFGSGHKVTFTKGKWSESRPELLVFDAEFIEKNVHSGGVVSPGQRKNLLQFALGASAVKARAGEEQATKESLEANAELTRATAQLAGYHQGMLLLAFQKLAPTTESLTQPQIDNLRKRVHVAQNIDAVLKRPLPEEIQEPSFDLDALFKILKHSLNDVEENAEQKISAHIAQMCNPSIERWISEGQGFDNGSVCPYCSQTTTDVDLVRAYRTHFNKEYEELKSNVSVLERGVQARTAETVIDKLAVAVAIACASIALWAEDIQIESPIFAIEQAKIDIGVVREALLSLVRDKLNSPLEPFGSNDDKDNAQQQWNAMLMHIRNTNAQIQRARILIDEFRGGLTTENVGAINQEILKLQLSVTRGKKEVTDLLALLVDAKKKSQEADSKKKAARATLNDQMATTLSTFQKTINQILKRFGASFSIEKMDANFRGGLRSEYGLSLRGVSITLDGTPKFATALSEGDKRTLAFAFFIATVNSDADLAKKVVVIDDPMCSLDVNRKSQTKEILRIISTRAEQLIVLAHDPFFVRDLKEALSQKGMPALEVLQLQHSIDGYSQLAKFNVEQECESSFFRHHRLLMEFCAGTAHDSRMVAKAIRPFLEGYLHRRFPGLVPRDLMFGGILAHIGTVLPTDPLIYASPLLEELKDINGYAGQFHHDTNPGVCETLPVITSELLTYSQRALTLVYRGFV</sequence>
<dbReference type="InterPro" id="IPR027417">
    <property type="entry name" value="P-loop_NTPase"/>
</dbReference>
<comment type="caution">
    <text evidence="2">The sequence shown here is derived from an EMBL/GenBank/DDBJ whole genome shotgun (WGS) entry which is preliminary data.</text>
</comment>
<feature type="domain" description="Protein CR006 P-loop" evidence="1">
    <location>
        <begin position="195"/>
        <end position="675"/>
    </location>
</feature>
<dbReference type="PANTHER" id="PTHR32182:SF22">
    <property type="entry name" value="ATP-DEPENDENT ENDONUCLEASE, OLD FAMILY-RELATED"/>
    <property type="match status" value="1"/>
</dbReference>
<dbReference type="GO" id="GO:0006302">
    <property type="term" value="P:double-strand break repair"/>
    <property type="evidence" value="ECO:0007669"/>
    <property type="project" value="TreeGrafter"/>
</dbReference>
<reference evidence="2 3" key="1">
    <citation type="submission" date="2015-03" db="EMBL/GenBank/DDBJ databases">
        <title>Pseudomonas fluorescens 1855-344 Genome sequencing and assembly.</title>
        <authorList>
            <person name="Eng W.W.H."/>
            <person name="Gan H.M."/>
            <person name="Savka M.A."/>
        </authorList>
    </citation>
    <scope>NUCLEOTIDE SEQUENCE [LARGE SCALE GENOMIC DNA]</scope>
    <source>
        <strain evidence="2 3">1855-344</strain>
    </source>
</reference>
<dbReference type="SUPFAM" id="SSF52540">
    <property type="entry name" value="P-loop containing nucleoside triphosphate hydrolases"/>
    <property type="match status" value="1"/>
</dbReference>
<organism evidence="2 3">
    <name type="scientific">Pseudomonas kilonensis</name>
    <dbReference type="NCBI Taxonomy" id="132476"/>
    <lineage>
        <taxon>Bacteria</taxon>
        <taxon>Pseudomonadati</taxon>
        <taxon>Pseudomonadota</taxon>
        <taxon>Gammaproteobacteria</taxon>
        <taxon>Pseudomonadales</taxon>
        <taxon>Pseudomonadaceae</taxon>
        <taxon>Pseudomonas</taxon>
    </lineage>
</organism>
<evidence type="ECO:0000259" key="1">
    <source>
        <dbReference type="Pfam" id="PF13166"/>
    </source>
</evidence>
<dbReference type="GO" id="GO:0000731">
    <property type="term" value="P:DNA synthesis involved in DNA repair"/>
    <property type="evidence" value="ECO:0007669"/>
    <property type="project" value="TreeGrafter"/>
</dbReference>